<protein>
    <submittedName>
        <fullName evidence="1">Uncharacterized protein</fullName>
    </submittedName>
</protein>
<evidence type="ECO:0000313" key="1">
    <source>
        <dbReference type="EMBL" id="BAD28540.1"/>
    </source>
</evidence>
<sequence>MWRSRPAAPCMVVVGEGTTLSCFVIPKAVVLANEPDARSSELDRTMMTAWGEMQVRKKEDGGGRFGA</sequence>
<evidence type="ECO:0000313" key="2">
    <source>
        <dbReference type="Proteomes" id="UP000000763"/>
    </source>
</evidence>
<dbReference type="EMBL" id="AP005397">
    <property type="protein sequence ID" value="BAD28540.1"/>
    <property type="molecule type" value="Genomic_DNA"/>
</dbReference>
<reference evidence="2" key="1">
    <citation type="journal article" date="2005" name="Nature">
        <title>The map-based sequence of the rice genome.</title>
        <authorList>
            <consortium name="International rice genome sequencing project (IRGSP)"/>
            <person name="Matsumoto T."/>
            <person name="Wu J."/>
            <person name="Kanamori H."/>
            <person name="Katayose Y."/>
            <person name="Fujisawa M."/>
            <person name="Namiki N."/>
            <person name="Mizuno H."/>
            <person name="Yamamoto K."/>
            <person name="Antonio B.A."/>
            <person name="Baba T."/>
            <person name="Sakata K."/>
            <person name="Nagamura Y."/>
            <person name="Aoki H."/>
            <person name="Arikawa K."/>
            <person name="Arita K."/>
            <person name="Bito T."/>
            <person name="Chiden Y."/>
            <person name="Fujitsuka N."/>
            <person name="Fukunaka R."/>
            <person name="Hamada M."/>
            <person name="Harada C."/>
            <person name="Hayashi A."/>
            <person name="Hijishita S."/>
            <person name="Honda M."/>
            <person name="Hosokawa S."/>
            <person name="Ichikawa Y."/>
            <person name="Idonuma A."/>
            <person name="Iijima M."/>
            <person name="Ikeda M."/>
            <person name="Ikeno M."/>
            <person name="Ito K."/>
            <person name="Ito S."/>
            <person name="Ito T."/>
            <person name="Ito Y."/>
            <person name="Ito Y."/>
            <person name="Iwabuchi A."/>
            <person name="Kamiya K."/>
            <person name="Karasawa W."/>
            <person name="Kurita K."/>
            <person name="Katagiri S."/>
            <person name="Kikuta A."/>
            <person name="Kobayashi H."/>
            <person name="Kobayashi N."/>
            <person name="Machita K."/>
            <person name="Maehara T."/>
            <person name="Masukawa M."/>
            <person name="Mizubayashi T."/>
            <person name="Mukai Y."/>
            <person name="Nagasaki H."/>
            <person name="Nagata Y."/>
            <person name="Naito S."/>
            <person name="Nakashima M."/>
            <person name="Nakama Y."/>
            <person name="Nakamichi Y."/>
            <person name="Nakamura M."/>
            <person name="Meguro A."/>
            <person name="Negishi M."/>
            <person name="Ohta I."/>
            <person name="Ohta T."/>
            <person name="Okamoto M."/>
            <person name="Ono N."/>
            <person name="Saji S."/>
            <person name="Sakaguchi M."/>
            <person name="Sakai K."/>
            <person name="Shibata M."/>
            <person name="Shimokawa T."/>
            <person name="Song J."/>
            <person name="Takazaki Y."/>
            <person name="Terasawa K."/>
            <person name="Tsugane M."/>
            <person name="Tsuji K."/>
            <person name="Ueda S."/>
            <person name="Waki K."/>
            <person name="Yamagata H."/>
            <person name="Yamamoto M."/>
            <person name="Yamamoto S."/>
            <person name="Yamane H."/>
            <person name="Yoshiki S."/>
            <person name="Yoshihara R."/>
            <person name="Yukawa K."/>
            <person name="Zhong H."/>
            <person name="Yano M."/>
            <person name="Yuan Q."/>
            <person name="Ouyang S."/>
            <person name="Liu J."/>
            <person name="Jones K.M."/>
            <person name="Gansberger K."/>
            <person name="Moffat K."/>
            <person name="Hill J."/>
            <person name="Bera J."/>
            <person name="Fadrosh D."/>
            <person name="Jin S."/>
            <person name="Johri S."/>
            <person name="Kim M."/>
            <person name="Overton L."/>
            <person name="Reardon M."/>
            <person name="Tsitrin T."/>
            <person name="Vuong H."/>
            <person name="Weaver B."/>
            <person name="Ciecko A."/>
            <person name="Tallon L."/>
            <person name="Jackson J."/>
            <person name="Pai G."/>
            <person name="Aken S.V."/>
            <person name="Utterback T."/>
            <person name="Reidmuller S."/>
            <person name="Feldblyum T."/>
            <person name="Hsiao J."/>
            <person name="Zismann V."/>
            <person name="Iobst S."/>
            <person name="de Vazeille A.R."/>
            <person name="Buell C.R."/>
            <person name="Ying K."/>
            <person name="Li Y."/>
            <person name="Lu T."/>
            <person name="Huang Y."/>
            <person name="Zhao Q."/>
            <person name="Feng Q."/>
            <person name="Zhang L."/>
            <person name="Zhu J."/>
            <person name="Weng Q."/>
            <person name="Mu J."/>
            <person name="Lu Y."/>
            <person name="Fan D."/>
            <person name="Liu Y."/>
            <person name="Guan J."/>
            <person name="Zhang Y."/>
            <person name="Yu S."/>
            <person name="Liu X."/>
            <person name="Zhang Y."/>
            <person name="Hong G."/>
            <person name="Han B."/>
            <person name="Choisne N."/>
            <person name="Demange N."/>
            <person name="Orjeda G."/>
            <person name="Samain S."/>
            <person name="Cattolico L."/>
            <person name="Pelletier E."/>
            <person name="Couloux A."/>
            <person name="Segurens B."/>
            <person name="Wincker P."/>
            <person name="D'Hont A."/>
            <person name="Scarpelli C."/>
            <person name="Weissenbach J."/>
            <person name="Salanoubat M."/>
            <person name="Quetier F."/>
            <person name="Yu Y."/>
            <person name="Kim H.R."/>
            <person name="Rambo T."/>
            <person name="Currie J."/>
            <person name="Collura K."/>
            <person name="Luo M."/>
            <person name="Yang T."/>
            <person name="Ammiraju J.S.S."/>
            <person name="Engler F."/>
            <person name="Soderlund C."/>
            <person name="Wing R.A."/>
            <person name="Palmer L.E."/>
            <person name="de la Bastide M."/>
            <person name="Spiegel L."/>
            <person name="Nascimento L."/>
            <person name="Zutavern T."/>
            <person name="O'Shaughnessy A."/>
            <person name="Dike S."/>
            <person name="Dedhia N."/>
            <person name="Preston R."/>
            <person name="Balija V."/>
            <person name="McCombie W.R."/>
            <person name="Chow T."/>
            <person name="Chen H."/>
            <person name="Chung M."/>
            <person name="Chen C."/>
            <person name="Shaw J."/>
            <person name="Wu H."/>
            <person name="Hsiao K."/>
            <person name="Chao Y."/>
            <person name="Chu M."/>
            <person name="Cheng C."/>
            <person name="Hour A."/>
            <person name="Lee P."/>
            <person name="Lin S."/>
            <person name="Lin Y."/>
            <person name="Liou J."/>
            <person name="Liu S."/>
            <person name="Hsing Y."/>
            <person name="Raghuvanshi S."/>
            <person name="Mohanty A."/>
            <person name="Bharti A.K."/>
            <person name="Gaur A."/>
            <person name="Gupta V."/>
            <person name="Kumar D."/>
            <person name="Ravi V."/>
            <person name="Vij S."/>
            <person name="Kapur A."/>
            <person name="Khurana P."/>
            <person name="Khurana P."/>
            <person name="Khurana J.P."/>
            <person name="Tyagi A.K."/>
            <person name="Gaikwad K."/>
            <person name="Singh A."/>
            <person name="Dalal V."/>
            <person name="Srivastava S."/>
            <person name="Dixit A."/>
            <person name="Pal A.K."/>
            <person name="Ghazi I.A."/>
            <person name="Yadav M."/>
            <person name="Pandit A."/>
            <person name="Bhargava A."/>
            <person name="Sureshbabu K."/>
            <person name="Batra K."/>
            <person name="Sharma T.R."/>
            <person name="Mohapatra T."/>
            <person name="Singh N.K."/>
            <person name="Messing J."/>
            <person name="Nelson A.B."/>
            <person name="Fuks G."/>
            <person name="Kavchok S."/>
            <person name="Keizer G."/>
            <person name="Linton E."/>
            <person name="Llaca V."/>
            <person name="Song R."/>
            <person name="Tanyolac B."/>
            <person name="Young S."/>
            <person name="Ho-Il K."/>
            <person name="Hahn J.H."/>
            <person name="Sangsakoo G."/>
            <person name="Vanavichit A."/>
            <person name="de Mattos Luiz.A.T."/>
            <person name="Zimmer P.D."/>
            <person name="Malone G."/>
            <person name="Dellagostin O."/>
            <person name="de Oliveira A.C."/>
            <person name="Bevan M."/>
            <person name="Bancroft I."/>
            <person name="Minx P."/>
            <person name="Cordum H."/>
            <person name="Wilson R."/>
            <person name="Cheng Z."/>
            <person name="Jin W."/>
            <person name="Jiang J."/>
            <person name="Leong S.A."/>
            <person name="Iwama H."/>
            <person name="Gojobori T."/>
            <person name="Itoh T."/>
            <person name="Niimura Y."/>
            <person name="Fujii Y."/>
            <person name="Habara T."/>
            <person name="Sakai H."/>
            <person name="Sato Y."/>
            <person name="Wilson G."/>
            <person name="Kumar K."/>
            <person name="McCouch S."/>
            <person name="Juretic N."/>
            <person name="Hoen D."/>
            <person name="Wright S."/>
            <person name="Bruskiewich R."/>
            <person name="Bureau T."/>
            <person name="Miyao A."/>
            <person name="Hirochika H."/>
            <person name="Nishikawa T."/>
            <person name="Kadowaki K."/>
            <person name="Sugiura M."/>
            <person name="Burr B."/>
            <person name="Sasaki T."/>
        </authorList>
    </citation>
    <scope>NUCLEOTIDE SEQUENCE [LARGE SCALE GENOMIC DNA]</scope>
    <source>
        <strain evidence="2">cv. Nipponbare</strain>
    </source>
</reference>
<reference evidence="2" key="2">
    <citation type="journal article" date="2008" name="Nucleic Acids Res.">
        <title>The rice annotation project database (RAP-DB): 2008 update.</title>
        <authorList>
            <consortium name="The rice annotation project (RAP)"/>
        </authorList>
    </citation>
    <scope>GENOME REANNOTATION</scope>
    <source>
        <strain evidence="2">cv. Nipponbare</strain>
    </source>
</reference>
<dbReference type="Proteomes" id="UP000000763">
    <property type="component" value="Chromosome 9"/>
</dbReference>
<accession>Q6ES30</accession>
<gene>
    <name evidence="1" type="primary">P0643D11.26</name>
</gene>
<proteinExistence type="predicted"/>
<organism evidence="1 2">
    <name type="scientific">Oryza sativa subsp. japonica</name>
    <name type="common">Rice</name>
    <dbReference type="NCBI Taxonomy" id="39947"/>
    <lineage>
        <taxon>Eukaryota</taxon>
        <taxon>Viridiplantae</taxon>
        <taxon>Streptophyta</taxon>
        <taxon>Embryophyta</taxon>
        <taxon>Tracheophyta</taxon>
        <taxon>Spermatophyta</taxon>
        <taxon>Magnoliopsida</taxon>
        <taxon>Liliopsida</taxon>
        <taxon>Poales</taxon>
        <taxon>Poaceae</taxon>
        <taxon>BOP clade</taxon>
        <taxon>Oryzoideae</taxon>
        <taxon>Oryzeae</taxon>
        <taxon>Oryzinae</taxon>
        <taxon>Oryza</taxon>
        <taxon>Oryza sativa</taxon>
    </lineage>
</organism>
<dbReference type="AlphaFoldDB" id="Q6ES30"/>
<name>Q6ES30_ORYSJ</name>